<sequence length="1139" mass="128820">MNASLIEHAPPVPHPIDNDIYPPDLGETTRQLTHDLLKQIKPELDIRTTWLAYRDSTLPPDAENRVHSAPMISSLIEHFTGHLSWTDNEVQGLYPEPLATAPTPVIEPLGRAAILTLFDQVSQQLEPLYRQKLADYWGAALPAGKTRRAEFIAEKILCLKSECEIQVSLGQMTVSHYSMLSAALDLCTADTTDDVQPHSVYSLATSFSAGEPVALPGAFVITRRLRVQPAQTDDEEPEDVLLFTLQDGLEGFSSFKQMNDSLVQRGSEPLYRQRLSGQLTGDEPEPPMTGELQWRYTAMAGNFLNLLLTLQIISQQSLFTQAVQRARAERLDEAFFEQLIFRLLRPELNFDNRQHLDRMDAELIQPHMPEWWKTMGQEQRKQWLEHAKRFGEAVLRIQRSSKDHFDRPDTDSRMYLERYIDQQLHDALKHAAVQLAPEHIMVSITYRVSPETLDIPGAPVIPRTSTVTMSLKQLVHSSAHRTRAEHAMQISAGDRNGVTITQVGRRFVTELVEIVQDPQHLDSYLDRQLKSSPYARQLKQSHKEMLESQMRMTLLEIEQQGFSLKGMEWIKAVLEAPAPENRPPVNGERIEVRFFSVNQLKMTNVMLIAPAEKFDKGPLVLCTLGATDGVIFRWFNSLYHLTTRFLEEAPFQRYLIQQIPVARRMETLRAMKYEKEAKHWRPPEIFTQLSPIPIPARLLRPVTFIAQSKDFYEEGHEARINQLIQEAKRRMGPTQGAGQSGSNFNLFASIAILFLPDPIMMPVALGLGLYSLWSGFSKLEKNDIEGATEEFLNAIGYLATAVFGRLALSLKIASSAIRRPNLVRRIGRDGQVQIGYLMSHSGAPRFAKPELTVAMDPKRFVTIEIGTDTGYVNQRANLFGHSRLYRRHPIDANLLVHEHEYALRTTNGNWKTVSNEIPRISKKALRRARLQLSGLLTDWPAASQEASAAERLTFETEYVALSRASNAENFPEIVAYAEGGSTDINPILRRGARNARTRRFLQQFYRLKEWHGTAFRATYVSTEALACLERETGAVFTDNGVQSASVSRANAVRWSQDGFVNSNATAENHPVFFIFAPAVPKKNLFTGFLGDHVAIAPGTPLQLGATQRLNGQVFAWFDVPEQILGSTYDIYTGEQERWV</sequence>
<feature type="domain" description="Dermonecrotic toxin N-terminal" evidence="1">
    <location>
        <begin position="521"/>
        <end position="658"/>
    </location>
</feature>
<dbReference type="AlphaFoldDB" id="A0A8T8C6P7"/>
<reference evidence="2 3" key="1">
    <citation type="journal article" date="2011" name="PLoS Pathog.">
        <title>Dynamic evolution of pathogenicity revealed by sequencing and comparative genomics of 19 Pseudomonas syringae isolates.</title>
        <authorList>
            <person name="Baltrus D.A."/>
            <person name="Nishimura M.T."/>
            <person name="Romanchuk A."/>
            <person name="Chang J.H."/>
            <person name="Mukhtar M.S."/>
            <person name="Cherkis K."/>
            <person name="Roach J."/>
            <person name="Grant S.R."/>
            <person name="Jones C.D."/>
            <person name="Dangl J.L."/>
        </authorList>
    </citation>
    <scope>NUCLEOTIDE SEQUENCE [LARGE SCALE GENOMIC DNA]</scope>
    <source>
        <strain evidence="2 3">ES4326</strain>
    </source>
</reference>
<name>A0A8T8C6P7_PSEYM</name>
<dbReference type="Pfam" id="PF20178">
    <property type="entry name" value="ToxA_N"/>
    <property type="match status" value="1"/>
</dbReference>
<proteinExistence type="predicted"/>
<accession>A0A8T8C6P7</accession>
<protein>
    <recommendedName>
        <fullName evidence="1">Dermonecrotic toxin N-terminal domain-containing protein</fullName>
    </recommendedName>
</protein>
<dbReference type="Proteomes" id="UP000003811">
    <property type="component" value="Chromosome"/>
</dbReference>
<dbReference type="InterPro" id="IPR046673">
    <property type="entry name" value="ToxA_N"/>
</dbReference>
<evidence type="ECO:0000313" key="3">
    <source>
        <dbReference type="Proteomes" id="UP000003811"/>
    </source>
</evidence>
<dbReference type="EMBL" id="CP047260">
    <property type="protein sequence ID" value="QHE99208.1"/>
    <property type="molecule type" value="Genomic_DNA"/>
</dbReference>
<gene>
    <name evidence="2" type="ORF">PMA4326_023110</name>
</gene>
<dbReference type="RefSeq" id="WP_007250952.1">
    <property type="nucleotide sequence ID" value="NZ_CP047260.1"/>
</dbReference>
<evidence type="ECO:0000259" key="1">
    <source>
        <dbReference type="Pfam" id="PF20178"/>
    </source>
</evidence>
<organism evidence="2 3">
    <name type="scientific">Pseudomonas syringae pv. maculicola str. ES4326</name>
    <dbReference type="NCBI Taxonomy" id="629265"/>
    <lineage>
        <taxon>Bacteria</taxon>
        <taxon>Pseudomonadati</taxon>
        <taxon>Pseudomonadota</taxon>
        <taxon>Gammaproteobacteria</taxon>
        <taxon>Pseudomonadales</taxon>
        <taxon>Pseudomonadaceae</taxon>
        <taxon>Pseudomonas</taxon>
    </lineage>
</organism>
<evidence type="ECO:0000313" key="2">
    <source>
        <dbReference type="EMBL" id="QHE99208.1"/>
    </source>
</evidence>